<feature type="transmembrane region" description="Helical" evidence="7">
    <location>
        <begin position="187"/>
        <end position="211"/>
    </location>
</feature>
<comment type="caution">
    <text evidence="9">The sequence shown here is derived from an EMBL/GenBank/DDBJ whole genome shotgun (WGS) entry which is preliminary data.</text>
</comment>
<evidence type="ECO:0000256" key="1">
    <source>
        <dbReference type="ARBA" id="ARBA00004651"/>
    </source>
</evidence>
<proteinExistence type="predicted"/>
<feature type="transmembrane region" description="Helical" evidence="7">
    <location>
        <begin position="273"/>
        <end position="292"/>
    </location>
</feature>
<feature type="transmembrane region" description="Helical" evidence="7">
    <location>
        <begin position="155"/>
        <end position="175"/>
    </location>
</feature>
<feature type="transmembrane region" description="Helical" evidence="7">
    <location>
        <begin position="34"/>
        <end position="55"/>
    </location>
</feature>
<dbReference type="InterPro" id="IPR037185">
    <property type="entry name" value="EmrE-like"/>
</dbReference>
<evidence type="ECO:0000256" key="7">
    <source>
        <dbReference type="SAM" id="Phobius"/>
    </source>
</evidence>
<keyword evidence="4 7" id="KW-1133">Transmembrane helix</keyword>
<protein>
    <submittedName>
        <fullName evidence="9">DMT family transporter</fullName>
    </submittedName>
</protein>
<dbReference type="InterPro" id="IPR000620">
    <property type="entry name" value="EamA_dom"/>
</dbReference>
<dbReference type="PANTHER" id="PTHR32322:SF18">
    <property type="entry name" value="S-ADENOSYLMETHIONINE_S-ADENOSYLHOMOCYSTEINE TRANSPORTER"/>
    <property type="match status" value="1"/>
</dbReference>
<evidence type="ECO:0000259" key="8">
    <source>
        <dbReference type="Pfam" id="PF00892"/>
    </source>
</evidence>
<evidence type="ECO:0000313" key="9">
    <source>
        <dbReference type="EMBL" id="HIX56663.1"/>
    </source>
</evidence>
<evidence type="ECO:0000256" key="6">
    <source>
        <dbReference type="SAM" id="MobiDB-lite"/>
    </source>
</evidence>
<keyword evidence="2" id="KW-1003">Cell membrane</keyword>
<dbReference type="AlphaFoldDB" id="A0A9D2B0H3"/>
<feature type="domain" description="EamA" evidence="8">
    <location>
        <begin position="155"/>
        <end position="290"/>
    </location>
</feature>
<feature type="transmembrane region" description="Helical" evidence="7">
    <location>
        <begin position="124"/>
        <end position="149"/>
    </location>
</feature>
<evidence type="ECO:0000256" key="5">
    <source>
        <dbReference type="ARBA" id="ARBA00023136"/>
    </source>
</evidence>
<reference evidence="9" key="1">
    <citation type="journal article" date="2021" name="PeerJ">
        <title>Extensive microbial diversity within the chicken gut microbiome revealed by metagenomics and culture.</title>
        <authorList>
            <person name="Gilroy R."/>
            <person name="Ravi A."/>
            <person name="Getino M."/>
            <person name="Pursley I."/>
            <person name="Horton D.L."/>
            <person name="Alikhan N.F."/>
            <person name="Baker D."/>
            <person name="Gharbi K."/>
            <person name="Hall N."/>
            <person name="Watson M."/>
            <person name="Adriaenssens E.M."/>
            <person name="Foster-Nyarko E."/>
            <person name="Jarju S."/>
            <person name="Secka A."/>
            <person name="Antonio M."/>
            <person name="Oren A."/>
            <person name="Chaudhuri R.R."/>
            <person name="La Ragione R."/>
            <person name="Hildebrand F."/>
            <person name="Pallen M.J."/>
        </authorList>
    </citation>
    <scope>NUCLEOTIDE SEQUENCE</scope>
    <source>
        <strain evidence="9">USASDec5-558</strain>
    </source>
</reference>
<dbReference type="Proteomes" id="UP000886829">
    <property type="component" value="Unassembled WGS sequence"/>
</dbReference>
<dbReference type="InterPro" id="IPR050638">
    <property type="entry name" value="AA-Vitamin_Transporters"/>
</dbReference>
<organism evidence="9 10">
    <name type="scientific">Candidatus Anaerobiospirillum pullistercoris</name>
    <dbReference type="NCBI Taxonomy" id="2838452"/>
    <lineage>
        <taxon>Bacteria</taxon>
        <taxon>Pseudomonadati</taxon>
        <taxon>Pseudomonadota</taxon>
        <taxon>Gammaproteobacteria</taxon>
        <taxon>Aeromonadales</taxon>
        <taxon>Succinivibrionaceae</taxon>
        <taxon>Anaerobiospirillum</taxon>
    </lineage>
</organism>
<feature type="transmembrane region" description="Helical" evidence="7">
    <location>
        <begin position="217"/>
        <end position="238"/>
    </location>
</feature>
<keyword evidence="3 7" id="KW-0812">Transmembrane</keyword>
<evidence type="ECO:0000256" key="3">
    <source>
        <dbReference type="ARBA" id="ARBA00022692"/>
    </source>
</evidence>
<name>A0A9D2B0H3_9GAMM</name>
<accession>A0A9D2B0H3</accession>
<feature type="transmembrane region" description="Helical" evidence="7">
    <location>
        <begin position="67"/>
        <end position="87"/>
    </location>
</feature>
<comment type="subcellular location">
    <subcellularLocation>
        <location evidence="1">Cell membrane</location>
        <topology evidence="1">Multi-pass membrane protein</topology>
    </subcellularLocation>
</comment>
<dbReference type="GO" id="GO:0005886">
    <property type="term" value="C:plasma membrane"/>
    <property type="evidence" value="ECO:0007669"/>
    <property type="project" value="UniProtKB-SubCell"/>
</dbReference>
<feature type="compositionally biased region" description="Low complexity" evidence="6">
    <location>
        <begin position="363"/>
        <end position="374"/>
    </location>
</feature>
<evidence type="ECO:0000256" key="2">
    <source>
        <dbReference type="ARBA" id="ARBA00022475"/>
    </source>
</evidence>
<dbReference type="SUPFAM" id="SSF103481">
    <property type="entry name" value="Multidrug resistance efflux transporter EmrE"/>
    <property type="match status" value="2"/>
</dbReference>
<feature type="transmembrane region" description="Helical" evidence="7">
    <location>
        <begin position="99"/>
        <end position="117"/>
    </location>
</feature>
<dbReference type="EMBL" id="DXEV01000084">
    <property type="protein sequence ID" value="HIX56663.1"/>
    <property type="molecule type" value="Genomic_DNA"/>
</dbReference>
<keyword evidence="5 7" id="KW-0472">Membrane</keyword>
<feature type="compositionally biased region" description="Basic and acidic residues" evidence="6">
    <location>
        <begin position="375"/>
        <end position="386"/>
    </location>
</feature>
<evidence type="ECO:0000313" key="10">
    <source>
        <dbReference type="Proteomes" id="UP000886829"/>
    </source>
</evidence>
<dbReference type="Pfam" id="PF00892">
    <property type="entry name" value="EamA"/>
    <property type="match status" value="2"/>
</dbReference>
<feature type="transmembrane region" description="Helical" evidence="7">
    <location>
        <begin position="250"/>
        <end position="267"/>
    </location>
</feature>
<sequence>MAQAKYYVLLFLVCLIWGATPASGKFTVDAFSPLMITGMRFALIALVLFTWLFLTRDKKSLRPPKDVLIVTFFMGVMGILVHNGLLFTGLNYTTATNTALIESIGPTATTLLAFLFLGERLNPLGWVGIAVSCVGALTIVTKGSISVLINLSFNIGDILILICEVAWSCYVVISWRIHGRLGTIGVTAWSGLFGSLLCFAVGGVTGTLHVYEVGTKALLGFAYLVIFSGIFAFVAWNFAVQQVGASKAGVFVYIVPLTGGLFGVLLLGEPLHYSQLVGAALILSGVVVTVKAKVKIREEKKAESGSASEEKDLLKKFPELAEAHNAKLAADGVTLTKPHGEKAAEMSAIAAIMAEDDASADLSPVAAKPAASEAVKAEPAPEKAQS</sequence>
<reference evidence="9" key="2">
    <citation type="submission" date="2021-04" db="EMBL/GenBank/DDBJ databases">
        <authorList>
            <person name="Gilroy R."/>
        </authorList>
    </citation>
    <scope>NUCLEOTIDE SEQUENCE</scope>
    <source>
        <strain evidence="9">USASDec5-558</strain>
    </source>
</reference>
<evidence type="ECO:0000256" key="4">
    <source>
        <dbReference type="ARBA" id="ARBA00022989"/>
    </source>
</evidence>
<feature type="domain" description="EamA" evidence="8">
    <location>
        <begin position="6"/>
        <end position="140"/>
    </location>
</feature>
<gene>
    <name evidence="9" type="ORF">H9850_04230</name>
</gene>
<dbReference type="PANTHER" id="PTHR32322">
    <property type="entry name" value="INNER MEMBRANE TRANSPORTER"/>
    <property type="match status" value="1"/>
</dbReference>
<feature type="region of interest" description="Disordered" evidence="6">
    <location>
        <begin position="362"/>
        <end position="386"/>
    </location>
</feature>